<dbReference type="AlphaFoldDB" id="A0A7D3Y864"/>
<reference evidence="9 10" key="1">
    <citation type="submission" date="2020-01" db="EMBL/GenBank/DDBJ databases">
        <authorList>
            <person name="Gulvik C.A."/>
            <person name="Batra D.G."/>
        </authorList>
    </citation>
    <scope>NUCLEOTIDE SEQUENCE [LARGE SCALE GENOMIC DNA]</scope>
    <source>
        <strain evidence="9 10">W9323</strain>
    </source>
</reference>
<evidence type="ECO:0000256" key="8">
    <source>
        <dbReference type="ARBA" id="ARBA00023136"/>
    </source>
</evidence>
<dbReference type="Gene3D" id="1.10.8.540">
    <property type="entry name" value="FHIPEP family, domain 3"/>
    <property type="match status" value="1"/>
</dbReference>
<evidence type="ECO:0000256" key="6">
    <source>
        <dbReference type="ARBA" id="ARBA00022692"/>
    </source>
</evidence>
<keyword evidence="6" id="KW-0812">Transmembrane</keyword>
<dbReference type="PANTHER" id="PTHR30161:SF2">
    <property type="entry name" value="INVASION PROTEIN INVA"/>
    <property type="match status" value="1"/>
</dbReference>
<organism evidence="9 10">
    <name type="scientific">Kroppenstedtia pulmonis</name>
    <dbReference type="NCBI Taxonomy" id="1380685"/>
    <lineage>
        <taxon>Bacteria</taxon>
        <taxon>Bacillati</taxon>
        <taxon>Bacillota</taxon>
        <taxon>Bacilli</taxon>
        <taxon>Bacillales</taxon>
        <taxon>Thermoactinomycetaceae</taxon>
        <taxon>Kroppenstedtia</taxon>
    </lineage>
</organism>
<dbReference type="InterPro" id="IPR001712">
    <property type="entry name" value="T3SS_FHIPEP"/>
</dbReference>
<evidence type="ECO:0000256" key="7">
    <source>
        <dbReference type="ARBA" id="ARBA00022989"/>
    </source>
</evidence>
<dbReference type="Proteomes" id="UP000503088">
    <property type="component" value="Chromosome"/>
</dbReference>
<keyword evidence="7" id="KW-1133">Transmembrane helix</keyword>
<dbReference type="EMBL" id="CP048104">
    <property type="protein sequence ID" value="QKG83341.1"/>
    <property type="molecule type" value="Genomic_DNA"/>
</dbReference>
<dbReference type="GO" id="GO:0009306">
    <property type="term" value="P:protein secretion"/>
    <property type="evidence" value="ECO:0007669"/>
    <property type="project" value="InterPro"/>
</dbReference>
<dbReference type="RefSeq" id="WP_173219908.1">
    <property type="nucleotide sequence ID" value="NZ_CP048104.1"/>
</dbReference>
<dbReference type="KEGG" id="kpul:GXN76_01890"/>
<dbReference type="InterPro" id="IPR042194">
    <property type="entry name" value="FHIPEP_1"/>
</dbReference>
<comment type="subcellular location">
    <subcellularLocation>
        <location evidence="1">Cell inner membrane</location>
        <topology evidence="1">Multi-pass membrane protein</topology>
    </subcellularLocation>
</comment>
<evidence type="ECO:0000313" key="10">
    <source>
        <dbReference type="Proteomes" id="UP000503088"/>
    </source>
</evidence>
<dbReference type="InterPro" id="IPR042193">
    <property type="entry name" value="FHIPEP_3"/>
</dbReference>
<evidence type="ECO:0000256" key="3">
    <source>
        <dbReference type="ARBA" id="ARBA00022448"/>
    </source>
</evidence>
<protein>
    <submittedName>
        <fullName evidence="9">FHIPEP family type III secretion protein</fullName>
    </submittedName>
</protein>
<evidence type="ECO:0000256" key="1">
    <source>
        <dbReference type="ARBA" id="ARBA00004429"/>
    </source>
</evidence>
<dbReference type="Pfam" id="PF00771">
    <property type="entry name" value="FHIPEP"/>
    <property type="match status" value="1"/>
</dbReference>
<dbReference type="PANTHER" id="PTHR30161">
    <property type="entry name" value="FLAGELLAR EXPORT PROTEIN, MEMBRANE FLHA SUBUNIT-RELATED"/>
    <property type="match status" value="1"/>
</dbReference>
<evidence type="ECO:0000256" key="2">
    <source>
        <dbReference type="ARBA" id="ARBA00008835"/>
    </source>
</evidence>
<gene>
    <name evidence="9" type="ORF">GXN76_01890</name>
</gene>
<evidence type="ECO:0000256" key="4">
    <source>
        <dbReference type="ARBA" id="ARBA00022475"/>
    </source>
</evidence>
<evidence type="ECO:0000313" key="9">
    <source>
        <dbReference type="EMBL" id="QKG83341.1"/>
    </source>
</evidence>
<comment type="similarity">
    <text evidence="2">Belongs to the FHIPEP (flagella/HR/invasion proteins export pore) family.</text>
</comment>
<evidence type="ECO:0000256" key="5">
    <source>
        <dbReference type="ARBA" id="ARBA00022519"/>
    </source>
</evidence>
<name>A0A7D3Y864_9BACL</name>
<keyword evidence="4" id="KW-1003">Cell membrane</keyword>
<keyword evidence="10" id="KW-1185">Reference proteome</keyword>
<proteinExistence type="inferred from homology"/>
<keyword evidence="8" id="KW-0472">Membrane</keyword>
<keyword evidence="5" id="KW-0997">Cell inner membrane</keyword>
<dbReference type="Gene3D" id="3.40.30.60">
    <property type="entry name" value="FHIPEP family, domain 1"/>
    <property type="match status" value="1"/>
</dbReference>
<keyword evidence="3" id="KW-0813">Transport</keyword>
<sequence>MGDWNLSDAYSEQKGDTLSLELGSSLYEYLLGSPSFTSEIQQVRREIFRSLGIYLPSIRIRSSSSNAPNQYMIRLRGEQAAEGVLCPPLFFSEKEEGDSLHPVRRSHGVWEEEGEESCQDIVTSHLRQILNRRIESLVTYEMASRWLSQANTHSPELVKELNQQGMTIGILWSVMKLLLEERIPLHPFEELLETMLDFYLQHPHEGYTPPEWTRFHPSDIAKYISSRKKERRVREGKQFINVISFSK</sequence>
<accession>A0A7D3Y864</accession>
<dbReference type="GO" id="GO:0005886">
    <property type="term" value="C:plasma membrane"/>
    <property type="evidence" value="ECO:0007669"/>
    <property type="project" value="UniProtKB-SubCell"/>
</dbReference>